<keyword evidence="1" id="KW-0812">Transmembrane</keyword>
<dbReference type="OrthoDB" id="2428514at2"/>
<keyword evidence="3" id="KW-1185">Reference proteome</keyword>
<organism evidence="2 3">
    <name type="scientific">Peribacillus deserti</name>
    <dbReference type="NCBI Taxonomy" id="673318"/>
    <lineage>
        <taxon>Bacteria</taxon>
        <taxon>Bacillati</taxon>
        <taxon>Bacillota</taxon>
        <taxon>Bacilli</taxon>
        <taxon>Bacillales</taxon>
        <taxon>Bacillaceae</taxon>
        <taxon>Peribacillus</taxon>
    </lineage>
</organism>
<proteinExistence type="predicted"/>
<dbReference type="AlphaFoldDB" id="A0A2N5M0M9"/>
<accession>A0A2N5M0M9</accession>
<evidence type="ECO:0000313" key="2">
    <source>
        <dbReference type="EMBL" id="PLT27875.1"/>
    </source>
</evidence>
<gene>
    <name evidence="2" type="ORF">CUU66_21575</name>
</gene>
<comment type="caution">
    <text evidence="2">The sequence shown here is derived from an EMBL/GenBank/DDBJ whole genome shotgun (WGS) entry which is preliminary data.</text>
</comment>
<dbReference type="RefSeq" id="WP_101645453.1">
    <property type="nucleotide sequence ID" value="NZ_PGUY01000074.1"/>
</dbReference>
<evidence type="ECO:0000256" key="1">
    <source>
        <dbReference type="SAM" id="Phobius"/>
    </source>
</evidence>
<evidence type="ECO:0000313" key="3">
    <source>
        <dbReference type="Proteomes" id="UP000234748"/>
    </source>
</evidence>
<protein>
    <recommendedName>
        <fullName evidence="4">DUF3899 domain-containing protein</fullName>
    </recommendedName>
</protein>
<dbReference type="EMBL" id="PGUY01000074">
    <property type="protein sequence ID" value="PLT27875.1"/>
    <property type="molecule type" value="Genomic_DNA"/>
</dbReference>
<keyword evidence="1" id="KW-0472">Membrane</keyword>
<sequence length="105" mass="11606">MKKVIVCISTLICIGLVNYLGTFAGISFIDSSFFCGHLSTVIIHFFTSSGGFSSNQVRLQVQAQTGLKVEEERSSFTPSVAYYTAIAYTVVSLAAIIFYYKDYFI</sequence>
<dbReference type="Proteomes" id="UP000234748">
    <property type="component" value="Unassembled WGS sequence"/>
</dbReference>
<feature type="transmembrane region" description="Helical" evidence="1">
    <location>
        <begin position="80"/>
        <end position="100"/>
    </location>
</feature>
<keyword evidence="1" id="KW-1133">Transmembrane helix</keyword>
<reference evidence="2 3" key="1">
    <citation type="submission" date="2017-11" db="EMBL/GenBank/DDBJ databases">
        <title>Comparitive Functional Genomics of Dry Heat Resistant strains isolated from the Viking Spacecraft.</title>
        <authorList>
            <person name="Seuylemezian A."/>
            <person name="Cooper K."/>
            <person name="Vaishampayan P."/>
        </authorList>
    </citation>
    <scope>NUCLEOTIDE SEQUENCE [LARGE SCALE GENOMIC DNA]</scope>
    <source>
        <strain evidence="2 3">V1-29</strain>
    </source>
</reference>
<name>A0A2N5M0M9_9BACI</name>
<evidence type="ECO:0008006" key="4">
    <source>
        <dbReference type="Google" id="ProtNLM"/>
    </source>
</evidence>
<feature type="transmembrane region" description="Helical" evidence="1">
    <location>
        <begin position="7"/>
        <end position="29"/>
    </location>
</feature>